<dbReference type="Pfam" id="PF13489">
    <property type="entry name" value="Methyltransf_23"/>
    <property type="match status" value="1"/>
</dbReference>
<name>A0ABU6MJL3_9BACI</name>
<accession>A0ABU6MJL3</accession>
<dbReference type="Proteomes" id="UP001341444">
    <property type="component" value="Unassembled WGS sequence"/>
</dbReference>
<protein>
    <submittedName>
        <fullName evidence="1">Methyltransferase domain-containing protein</fullName>
    </submittedName>
</protein>
<sequence length="256" mass="28785">MTTSINVFSESVSQYLKYTEMPWGKLFYSTALAQMENYLKVENNSSVLDIGCGFGLTGISLAKKGCNVLGIEPNQDLLTVAKEKALKERVNVELRNLNITQLNSVDYKADFLICHNVLEYVENPEKAISDFADKTKDKGYISIITHNPHANVLKKAIVDKSPTKALSYIGNKTDYSSVIGADISLFSKEDIEEWLNKAGFKVVNRFGIHNLYGYIDNEFKFDAEWNKQAAELEMQVCNLSPYRDIAVFTHTIAQLA</sequence>
<dbReference type="SUPFAM" id="SSF53335">
    <property type="entry name" value="S-adenosyl-L-methionine-dependent methyltransferases"/>
    <property type="match status" value="1"/>
</dbReference>
<keyword evidence="1" id="KW-0489">Methyltransferase</keyword>
<dbReference type="EMBL" id="JARMAB010000012">
    <property type="protein sequence ID" value="MED1203235.1"/>
    <property type="molecule type" value="Genomic_DNA"/>
</dbReference>
<dbReference type="PANTHER" id="PTHR43861">
    <property type="entry name" value="TRANS-ACONITATE 2-METHYLTRANSFERASE-RELATED"/>
    <property type="match status" value="1"/>
</dbReference>
<evidence type="ECO:0000313" key="2">
    <source>
        <dbReference type="Proteomes" id="UP001341444"/>
    </source>
</evidence>
<comment type="caution">
    <text evidence="1">The sequence shown here is derived from an EMBL/GenBank/DDBJ whole genome shotgun (WGS) entry which is preliminary data.</text>
</comment>
<dbReference type="Gene3D" id="3.40.50.150">
    <property type="entry name" value="Vaccinia Virus protein VP39"/>
    <property type="match status" value="1"/>
</dbReference>
<evidence type="ECO:0000313" key="1">
    <source>
        <dbReference type="EMBL" id="MED1203235.1"/>
    </source>
</evidence>
<proteinExistence type="predicted"/>
<dbReference type="CDD" id="cd02440">
    <property type="entry name" value="AdoMet_MTases"/>
    <property type="match status" value="1"/>
</dbReference>
<organism evidence="1 2">
    <name type="scientific">Heyndrickxia acidicola</name>
    <dbReference type="NCBI Taxonomy" id="209389"/>
    <lineage>
        <taxon>Bacteria</taxon>
        <taxon>Bacillati</taxon>
        <taxon>Bacillota</taxon>
        <taxon>Bacilli</taxon>
        <taxon>Bacillales</taxon>
        <taxon>Bacillaceae</taxon>
        <taxon>Heyndrickxia</taxon>
    </lineage>
</organism>
<reference evidence="1 2" key="1">
    <citation type="submission" date="2023-03" db="EMBL/GenBank/DDBJ databases">
        <title>Bacillus Genome Sequencing.</title>
        <authorList>
            <person name="Dunlap C."/>
        </authorList>
    </citation>
    <scope>NUCLEOTIDE SEQUENCE [LARGE SCALE GENOMIC DNA]</scope>
    <source>
        <strain evidence="1 2">B-23453</strain>
    </source>
</reference>
<gene>
    <name evidence="1" type="ORF">P4T90_09100</name>
</gene>
<dbReference type="GO" id="GO:0008168">
    <property type="term" value="F:methyltransferase activity"/>
    <property type="evidence" value="ECO:0007669"/>
    <property type="project" value="UniProtKB-KW"/>
</dbReference>
<dbReference type="InterPro" id="IPR029063">
    <property type="entry name" value="SAM-dependent_MTases_sf"/>
</dbReference>
<dbReference type="RefSeq" id="WP_066269243.1">
    <property type="nucleotide sequence ID" value="NZ_JARMAB010000012.1"/>
</dbReference>
<keyword evidence="2" id="KW-1185">Reference proteome</keyword>
<keyword evidence="1" id="KW-0808">Transferase</keyword>
<dbReference type="GO" id="GO:0032259">
    <property type="term" value="P:methylation"/>
    <property type="evidence" value="ECO:0007669"/>
    <property type="project" value="UniProtKB-KW"/>
</dbReference>